<dbReference type="OrthoDB" id="1368at2759"/>
<keyword evidence="5 9" id="KW-1133">Transmembrane helix</keyword>
<keyword evidence="12" id="KW-1185">Reference proteome</keyword>
<evidence type="ECO:0000256" key="9">
    <source>
        <dbReference type="SAM" id="Phobius"/>
    </source>
</evidence>
<evidence type="ECO:0000256" key="8">
    <source>
        <dbReference type="SAM" id="MobiDB-lite"/>
    </source>
</evidence>
<name>A0A163K9F8_ABSGL</name>
<evidence type="ECO:0000256" key="5">
    <source>
        <dbReference type="ARBA" id="ARBA00022989"/>
    </source>
</evidence>
<dbReference type="GO" id="GO:0005886">
    <property type="term" value="C:plasma membrane"/>
    <property type="evidence" value="ECO:0007669"/>
    <property type="project" value="UniProtKB-SubCell"/>
</dbReference>
<organism evidence="11">
    <name type="scientific">Absidia glauca</name>
    <name type="common">Pin mould</name>
    <dbReference type="NCBI Taxonomy" id="4829"/>
    <lineage>
        <taxon>Eukaryota</taxon>
        <taxon>Fungi</taxon>
        <taxon>Fungi incertae sedis</taxon>
        <taxon>Mucoromycota</taxon>
        <taxon>Mucoromycotina</taxon>
        <taxon>Mucoromycetes</taxon>
        <taxon>Mucorales</taxon>
        <taxon>Cunninghamellaceae</taxon>
        <taxon>Absidia</taxon>
    </lineage>
</organism>
<comment type="subcellular location">
    <subcellularLocation>
        <location evidence="1">Cell membrane</location>
        <topology evidence="1">Multi-pass membrane protein</topology>
    </subcellularLocation>
</comment>
<dbReference type="InterPro" id="IPR044669">
    <property type="entry name" value="YneE/VCCN1/2-like"/>
</dbReference>
<dbReference type="InterPro" id="IPR031872">
    <property type="entry name" value="NDC10_II"/>
</dbReference>
<reference evidence="11" key="1">
    <citation type="submission" date="2016-04" db="EMBL/GenBank/DDBJ databases">
        <authorList>
            <person name="Evans L.H."/>
            <person name="Alamgir A."/>
            <person name="Owens N."/>
            <person name="Weber N.D."/>
            <person name="Virtaneva K."/>
            <person name="Barbian K."/>
            <person name="Babar A."/>
            <person name="Rosenke K."/>
        </authorList>
    </citation>
    <scope>NUCLEOTIDE SEQUENCE [LARGE SCALE GENOMIC DNA]</scope>
    <source>
        <strain evidence="11">CBS 101.48</strain>
    </source>
</reference>
<evidence type="ECO:0000256" key="6">
    <source>
        <dbReference type="ARBA" id="ARBA00023065"/>
    </source>
</evidence>
<dbReference type="Pfam" id="PF16787">
    <property type="entry name" value="NDC10_II"/>
    <property type="match status" value="1"/>
</dbReference>
<feature type="transmembrane region" description="Helical" evidence="9">
    <location>
        <begin position="70"/>
        <end position="91"/>
    </location>
</feature>
<sequence>MKQTNTNRDLPWVQRAGYVGDFARYADNQLAWPDVLRWKGSVLLPTLIPVTGMSLFTLLIYVGYEKLDLNITIPLSVLGSVSVALGLLLAFRVNTAYERYNNGRCLIQTVTATIRNLSRQIWINVPEETQQDHLQKMRCIKLLLAFFVATKHHLRHEYGTDYYDLQELLPKDWVPASVRHGAKPTLATASNQHTSHSISKLNIKKKAHTVMHDIKSLPLVVSLHDTIKPHHSPGCLDPDVRNDVHNVRRSMLKEYYPDTEIADSSSPSIQKRAVRMALHEERQRQRQQQKSSEAEPLLPSSSTSTSYSSSSSLSAPTEHGDRAPFTSEEDLPDQGDGDISLPLEILYRIALYINAAKAADKIESSFVSVTTSSLDTLVNTLTAFERIVHTPIPKAYNIHLKQGVVLYIFFLPFSLVESLGYLVIPVVALVSFTLFGIIAIGHEIENPFGYDYNDLPLNKYCDDLKREVEYIIYHVPSQMSSYNSFFSVGVKWTKRDVPRAGLSTSLCEKLFPTIDKWHDRLVAEELSPENKNPIQPIVAANAFVQVIMMLRKTFIQGSVLMMELHPCRPLWQHPIFSDPAYLSFKRICF</sequence>
<evidence type="ECO:0000256" key="2">
    <source>
        <dbReference type="ARBA" id="ARBA00022448"/>
    </source>
</evidence>
<feature type="transmembrane region" description="Helical" evidence="9">
    <location>
        <begin position="42"/>
        <end position="64"/>
    </location>
</feature>
<evidence type="ECO:0000256" key="3">
    <source>
        <dbReference type="ARBA" id="ARBA00022475"/>
    </source>
</evidence>
<protein>
    <recommendedName>
        <fullName evidence="10">Ndc10 domain-containing protein</fullName>
    </recommendedName>
</protein>
<keyword evidence="7 9" id="KW-0472">Membrane</keyword>
<feature type="region of interest" description="Disordered" evidence="8">
    <location>
        <begin position="277"/>
        <end position="336"/>
    </location>
</feature>
<dbReference type="Gene3D" id="1.10.443.20">
    <property type="entry name" value="Centromere DNA-binding protein complex CBF3 subunit, domain 2"/>
    <property type="match status" value="1"/>
</dbReference>
<dbReference type="InterPro" id="IPR038279">
    <property type="entry name" value="Ndc10_dom2_sf"/>
</dbReference>
<dbReference type="GO" id="GO:0005254">
    <property type="term" value="F:chloride channel activity"/>
    <property type="evidence" value="ECO:0007669"/>
    <property type="project" value="InterPro"/>
</dbReference>
<evidence type="ECO:0000313" key="11">
    <source>
        <dbReference type="EMBL" id="SAM09457.1"/>
    </source>
</evidence>
<keyword evidence="6" id="KW-0406">Ion transport</keyword>
<dbReference type="Proteomes" id="UP000078561">
    <property type="component" value="Unassembled WGS sequence"/>
</dbReference>
<evidence type="ECO:0000313" key="12">
    <source>
        <dbReference type="Proteomes" id="UP000078561"/>
    </source>
</evidence>
<keyword evidence="4 9" id="KW-0812">Transmembrane</keyword>
<evidence type="ECO:0000256" key="1">
    <source>
        <dbReference type="ARBA" id="ARBA00004651"/>
    </source>
</evidence>
<dbReference type="PANTHER" id="PTHR33281:SF19">
    <property type="entry name" value="VOLTAGE-DEPENDENT ANION CHANNEL-FORMING PROTEIN YNEE"/>
    <property type="match status" value="1"/>
</dbReference>
<evidence type="ECO:0000256" key="4">
    <source>
        <dbReference type="ARBA" id="ARBA00022692"/>
    </source>
</evidence>
<dbReference type="AlphaFoldDB" id="A0A163K9F8"/>
<proteinExistence type="predicted"/>
<gene>
    <name evidence="11" type="primary">ABSGL_15133.1 scaffold 15162</name>
</gene>
<dbReference type="Pfam" id="PF25539">
    <property type="entry name" value="Bestrophin_2"/>
    <property type="match status" value="2"/>
</dbReference>
<dbReference type="EMBL" id="LT555008">
    <property type="protein sequence ID" value="SAM09457.1"/>
    <property type="molecule type" value="Genomic_DNA"/>
</dbReference>
<feature type="domain" description="Ndc10" evidence="10">
    <location>
        <begin position="495"/>
        <end position="581"/>
    </location>
</feature>
<evidence type="ECO:0000256" key="7">
    <source>
        <dbReference type="ARBA" id="ARBA00023136"/>
    </source>
</evidence>
<feature type="compositionally biased region" description="Low complexity" evidence="8">
    <location>
        <begin position="286"/>
        <end position="317"/>
    </location>
</feature>
<accession>A0A163K9F8</accession>
<dbReference type="InParanoid" id="A0A163K9F8"/>
<dbReference type="STRING" id="4829.A0A163K9F8"/>
<keyword evidence="3" id="KW-1003">Cell membrane</keyword>
<keyword evidence="2" id="KW-0813">Transport</keyword>
<feature type="compositionally biased region" description="Acidic residues" evidence="8">
    <location>
        <begin position="327"/>
        <end position="336"/>
    </location>
</feature>
<dbReference type="GO" id="GO:0003677">
    <property type="term" value="F:DNA binding"/>
    <property type="evidence" value="ECO:0007669"/>
    <property type="project" value="InterPro"/>
</dbReference>
<dbReference type="PANTHER" id="PTHR33281">
    <property type="entry name" value="UPF0187 PROTEIN YNEE"/>
    <property type="match status" value="1"/>
</dbReference>
<evidence type="ECO:0000259" key="10">
    <source>
        <dbReference type="Pfam" id="PF16787"/>
    </source>
</evidence>